<evidence type="ECO:0000313" key="1">
    <source>
        <dbReference type="EMBL" id="AGX88915.1"/>
    </source>
</evidence>
<dbReference type="HOGENOM" id="CLU_1576782_0_0_14"/>
<protein>
    <submittedName>
        <fullName evidence="1">Uncharacterized protein</fullName>
    </submittedName>
</protein>
<proteinExistence type="predicted"/>
<name>U5NC87_9MOLU</name>
<dbReference type="STRING" id="1403316.PRV_00745"/>
<sequence>MTNISLFGILFASVSLVGGGGYVASMYLSENGLNSNSNSKNLYSPEINEEVKEELDHAGKKLIWQSVYKGKNNNKKECLGAIESEEKKQKIGIISCNSTDWMRKIVNDNSKVDGMWMTGDRTWIDKAQESGLIKKEYGSSYFFEKGLKEPQCRPIGQGDNLVDIDCDFL</sequence>
<organism evidence="1 2">
    <name type="scientific">Mycoplasma parvum str. Indiana</name>
    <dbReference type="NCBI Taxonomy" id="1403316"/>
    <lineage>
        <taxon>Bacteria</taxon>
        <taxon>Bacillati</taxon>
        <taxon>Mycoplasmatota</taxon>
        <taxon>Mollicutes</taxon>
        <taxon>Mycoplasmataceae</taxon>
        <taxon>Mycoplasma</taxon>
    </lineage>
</organism>
<dbReference type="Proteomes" id="UP000017119">
    <property type="component" value="Chromosome"/>
</dbReference>
<accession>U5NC87</accession>
<dbReference type="KEGG" id="mpv:PRV_00745"/>
<dbReference type="PATRIC" id="fig|1403316.3.peg.124"/>
<dbReference type="AlphaFoldDB" id="U5NC87"/>
<gene>
    <name evidence="1" type="ORF">PRV_00745</name>
</gene>
<reference evidence="1 2" key="1">
    <citation type="journal article" date="2013" name="Genome Announc.">
        <title>Genome Sequence of Mycoplasma parvum (Formerly Eperythrozoon parvum), a Diminutive Hemoplasma of the Pig.</title>
        <authorList>
            <person name="do Nascimento N.C."/>
            <person name="Dos Santos A.P."/>
            <person name="Chu Y."/>
            <person name="Guimaraes A.M."/>
            <person name="Pagliaro A."/>
            <person name="Messick J.B."/>
        </authorList>
    </citation>
    <scope>NUCLEOTIDE SEQUENCE [LARGE SCALE GENOMIC DNA]</scope>
    <source>
        <strain evidence="1 2">Indiana</strain>
    </source>
</reference>
<evidence type="ECO:0000313" key="2">
    <source>
        <dbReference type="Proteomes" id="UP000017119"/>
    </source>
</evidence>
<dbReference type="EMBL" id="CP006771">
    <property type="protein sequence ID" value="AGX88915.1"/>
    <property type="molecule type" value="Genomic_DNA"/>
</dbReference>
<keyword evidence="2" id="KW-1185">Reference proteome</keyword>
<dbReference type="RefSeq" id="WP_022769090.1">
    <property type="nucleotide sequence ID" value="NC_022575.1"/>
</dbReference>